<gene>
    <name evidence="3" type="ORF">WKW77_33350</name>
</gene>
<comment type="caution">
    <text evidence="3">The sequence shown here is derived from an EMBL/GenBank/DDBJ whole genome shotgun (WGS) entry which is preliminary data.</text>
</comment>
<dbReference type="Proteomes" id="UP001365846">
    <property type="component" value="Unassembled WGS sequence"/>
</dbReference>
<dbReference type="PANTHER" id="PTHR42695">
    <property type="entry name" value="GLUTAMINE AMIDOTRANSFERASE YLR126C-RELATED"/>
    <property type="match status" value="1"/>
</dbReference>
<keyword evidence="3" id="KW-0378">Hydrolase</keyword>
<sequence>MVITGSHAMVSDREAWSEAAAAWLRDAVLEGLPVLGICYGHQLLAHCLGGEVGYRTPRGSRSAQGPCDCCREPRPIRSSASCRRRSLPASCTGSPCSDCPMAPCP</sequence>
<dbReference type="InterPro" id="IPR017926">
    <property type="entry name" value="GATASE"/>
</dbReference>
<protein>
    <submittedName>
        <fullName evidence="3">Gamma-glutamyl-gamma-aminobutyrate hydrolase family protein</fullName>
    </submittedName>
</protein>
<evidence type="ECO:0000313" key="4">
    <source>
        <dbReference type="Proteomes" id="UP001365846"/>
    </source>
</evidence>
<dbReference type="SUPFAM" id="SSF52317">
    <property type="entry name" value="Class I glutamine amidotransferase-like"/>
    <property type="match status" value="1"/>
</dbReference>
<feature type="domain" description="Glutamine amidotransferase" evidence="2">
    <location>
        <begin position="24"/>
        <end position="69"/>
    </location>
</feature>
<dbReference type="GO" id="GO:0016787">
    <property type="term" value="F:hydrolase activity"/>
    <property type="evidence" value="ECO:0007669"/>
    <property type="project" value="UniProtKB-KW"/>
</dbReference>
<dbReference type="Gene3D" id="3.40.50.880">
    <property type="match status" value="1"/>
</dbReference>
<dbReference type="RefSeq" id="WP_340361189.1">
    <property type="nucleotide sequence ID" value="NZ_JBBKZU010000027.1"/>
</dbReference>
<name>A0ABU8VRL9_9BURK</name>
<organism evidence="3 4">
    <name type="scientific">Variovorax ureilyticus</name>
    <dbReference type="NCBI Taxonomy" id="1836198"/>
    <lineage>
        <taxon>Bacteria</taxon>
        <taxon>Pseudomonadati</taxon>
        <taxon>Pseudomonadota</taxon>
        <taxon>Betaproteobacteria</taxon>
        <taxon>Burkholderiales</taxon>
        <taxon>Comamonadaceae</taxon>
        <taxon>Variovorax</taxon>
    </lineage>
</organism>
<keyword evidence="4" id="KW-1185">Reference proteome</keyword>
<evidence type="ECO:0000313" key="3">
    <source>
        <dbReference type="EMBL" id="MEJ8815986.1"/>
    </source>
</evidence>
<reference evidence="3 4" key="1">
    <citation type="submission" date="2024-03" db="EMBL/GenBank/DDBJ databases">
        <title>Novel species of the genus Variovorax.</title>
        <authorList>
            <person name="Liu Q."/>
            <person name="Xin Y.-H."/>
        </authorList>
    </citation>
    <scope>NUCLEOTIDE SEQUENCE [LARGE SCALE GENOMIC DNA]</scope>
    <source>
        <strain evidence="3 4">KACC 18899</strain>
    </source>
</reference>
<accession>A0ABU8VRL9</accession>
<dbReference type="PROSITE" id="PS51273">
    <property type="entry name" value="GATASE_TYPE_1"/>
    <property type="match status" value="1"/>
</dbReference>
<proteinExistence type="predicted"/>
<evidence type="ECO:0000259" key="2">
    <source>
        <dbReference type="Pfam" id="PF00117"/>
    </source>
</evidence>
<dbReference type="Pfam" id="PF00117">
    <property type="entry name" value="GATase"/>
    <property type="match status" value="1"/>
</dbReference>
<dbReference type="EMBL" id="JBBKZU010000027">
    <property type="protein sequence ID" value="MEJ8815986.1"/>
    <property type="molecule type" value="Genomic_DNA"/>
</dbReference>
<dbReference type="InterPro" id="IPR044992">
    <property type="entry name" value="ChyE-like"/>
</dbReference>
<dbReference type="PANTHER" id="PTHR42695:SF5">
    <property type="entry name" value="GLUTAMINE AMIDOTRANSFERASE YLR126C-RELATED"/>
    <property type="match status" value="1"/>
</dbReference>
<feature type="region of interest" description="Disordered" evidence="1">
    <location>
        <begin position="86"/>
        <end position="105"/>
    </location>
</feature>
<evidence type="ECO:0000256" key="1">
    <source>
        <dbReference type="SAM" id="MobiDB-lite"/>
    </source>
</evidence>
<dbReference type="InterPro" id="IPR029062">
    <property type="entry name" value="Class_I_gatase-like"/>
</dbReference>